<dbReference type="InParanoid" id="A0A540VJV8"/>
<dbReference type="EMBL" id="VIGC01000005">
    <property type="protein sequence ID" value="TQE97006.1"/>
    <property type="molecule type" value="Genomic_DNA"/>
</dbReference>
<keyword evidence="1" id="KW-0808">Transferase</keyword>
<dbReference type="RefSeq" id="WP_141608991.1">
    <property type="nucleotide sequence ID" value="NZ_VIGC02000005.1"/>
</dbReference>
<dbReference type="OrthoDB" id="5180856at2"/>
<protein>
    <submittedName>
        <fullName evidence="1">Glycosyltransferase family 2 protein</fullName>
    </submittedName>
</protein>
<proteinExistence type="predicted"/>
<dbReference type="Gene3D" id="3.90.550.10">
    <property type="entry name" value="Spore Coat Polysaccharide Biosynthesis Protein SpsA, Chain A"/>
    <property type="match status" value="1"/>
</dbReference>
<name>A0A540VJV8_9CHLR</name>
<comment type="caution">
    <text evidence="1">The sequence shown here is derived from an EMBL/GenBank/DDBJ whole genome shotgun (WGS) entry which is preliminary data.</text>
</comment>
<dbReference type="InterPro" id="IPR029044">
    <property type="entry name" value="Nucleotide-diphossugar_trans"/>
</dbReference>
<sequence>MQTPVIFLIFNRPDTTAQVFAEIAKARPRRLLVVADGPRPHRPDDVEKCSATRAVIERVDWPCEVSCDFAEENLGGRRRISSGLTWAFSQVEAAIVLEDDCLPHPTFFPFCEELLNRYCHDERIMAITGDNFQFGRSRTKYSYYFSRYFHSWGWATWRRAWQHYDDTLHMWPEARDNNLLAGLLEDPETLQFWTRMFERRYRKEVDDGWDYCWIFSCWLQNGLTITPNVNLVSNIGFRPDASHTVDPWNPRANLPTFPMEFPLQHPPFVARHVEADRYIQKTVFSRPGLGARVVRKLRWMVRQYLQNQAP</sequence>
<organism evidence="1 2">
    <name type="scientific">Litorilinea aerophila</name>
    <dbReference type="NCBI Taxonomy" id="1204385"/>
    <lineage>
        <taxon>Bacteria</taxon>
        <taxon>Bacillati</taxon>
        <taxon>Chloroflexota</taxon>
        <taxon>Caldilineae</taxon>
        <taxon>Caldilineales</taxon>
        <taxon>Caldilineaceae</taxon>
        <taxon>Litorilinea</taxon>
    </lineage>
</organism>
<dbReference type="CDD" id="cd00761">
    <property type="entry name" value="Glyco_tranf_GTA_type"/>
    <property type="match status" value="1"/>
</dbReference>
<evidence type="ECO:0000313" key="2">
    <source>
        <dbReference type="Proteomes" id="UP000317371"/>
    </source>
</evidence>
<dbReference type="Proteomes" id="UP000317371">
    <property type="component" value="Unassembled WGS sequence"/>
</dbReference>
<evidence type="ECO:0000313" key="1">
    <source>
        <dbReference type="EMBL" id="TQE97006.1"/>
    </source>
</evidence>
<dbReference type="SUPFAM" id="SSF53448">
    <property type="entry name" value="Nucleotide-diphospho-sugar transferases"/>
    <property type="match status" value="1"/>
</dbReference>
<dbReference type="GO" id="GO:0016740">
    <property type="term" value="F:transferase activity"/>
    <property type="evidence" value="ECO:0007669"/>
    <property type="project" value="UniProtKB-KW"/>
</dbReference>
<keyword evidence="2" id="KW-1185">Reference proteome</keyword>
<dbReference type="AlphaFoldDB" id="A0A540VJV8"/>
<accession>A0A540VJV8</accession>
<reference evidence="1 2" key="1">
    <citation type="submission" date="2019-06" db="EMBL/GenBank/DDBJ databases">
        <title>Genome sequence of Litorilinea aerophila BAA-2444.</title>
        <authorList>
            <person name="Maclea K.S."/>
            <person name="Maurais E.G."/>
            <person name="Iannazzi L.C."/>
        </authorList>
    </citation>
    <scope>NUCLEOTIDE SEQUENCE [LARGE SCALE GENOMIC DNA]</scope>
    <source>
        <strain evidence="1 2">ATCC BAA-2444</strain>
    </source>
</reference>
<gene>
    <name evidence="1" type="ORF">FKZ61_05040</name>
</gene>